<keyword evidence="2 5" id="KW-0521">NADP</keyword>
<dbReference type="GO" id="GO:0070401">
    <property type="term" value="F:NADP+ binding"/>
    <property type="evidence" value="ECO:0007669"/>
    <property type="project" value="UniProtKB-UniRule"/>
</dbReference>
<comment type="similarity">
    <text evidence="1 5">Belongs to the NAD(P)-dependent epimerase/dehydratase family. Fucose synthase subfamily.</text>
</comment>
<dbReference type="EMBL" id="LGTW01000004">
    <property type="protein sequence ID" value="KWX24818.1"/>
    <property type="molecule type" value="Genomic_DNA"/>
</dbReference>
<comment type="pathway">
    <text evidence="5">Nucleotide-sugar biosynthesis; GDP-L-fucose biosynthesis via de novo pathway; GDP-L-fucose from GDP-alpha-D-mannose: step 2/2.</text>
</comment>
<sequence>MTTSSRSPRSAAVADVHPVDRGSRIYVAGHRGLAGSAIKRAFEAAGFTDIVGVGSDELDLRDRDATFDYIGSVMPDVIVLAAAKVGGIVANNAYPAEFLSDNVRIQVNVMDAARDVKVRRLVFLGSSCIYPKHAPQPIQESALLSGALEPTNDAYAVAKIAGITHLRAVRREYGLNWIAAMPTNLYGPGDNFDPENSHVLPGMIYRFHHAVQQNEDTVVLWGSGRPRREFLHADDLGRAVVQLLDCYDGPDIINVGTGQDLTIRELAHHVAQVVGFSGEIVWDTQRPDGTYQKLLDVSRISALGWAPRVALSDGIRDAYEWFRANVATTRVGH</sequence>
<feature type="binding site" evidence="5">
    <location>
        <position position="159"/>
    </location>
    <ligand>
        <name>NADP(+)</name>
        <dbReference type="ChEBI" id="CHEBI:58349"/>
    </ligand>
</feature>
<feature type="site" description="Important for catalytic activity" evidence="5">
    <location>
        <position position="128"/>
    </location>
</feature>
<comment type="catalytic activity">
    <reaction evidence="5">
        <text>GDP-beta-L-fucose + NADP(+) = GDP-4-dehydro-alpha-D-rhamnose + NADPH + H(+)</text>
        <dbReference type="Rhea" id="RHEA:18885"/>
        <dbReference type="ChEBI" id="CHEBI:15378"/>
        <dbReference type="ChEBI" id="CHEBI:57273"/>
        <dbReference type="ChEBI" id="CHEBI:57783"/>
        <dbReference type="ChEBI" id="CHEBI:57964"/>
        <dbReference type="ChEBI" id="CHEBI:58349"/>
        <dbReference type="EC" id="1.1.1.271"/>
    </reaction>
</comment>
<dbReference type="Proteomes" id="UP000070612">
    <property type="component" value="Unassembled WGS sequence"/>
</dbReference>
<dbReference type="PATRIC" id="fig|59750.3.peg.5692"/>
<dbReference type="Gene3D" id="3.90.25.10">
    <property type="entry name" value="UDP-galactose 4-epimerase, domain 1"/>
    <property type="match status" value="1"/>
</dbReference>
<feature type="domain" description="NAD-dependent epimerase/dehydratase" evidence="6">
    <location>
        <begin position="25"/>
        <end position="256"/>
    </location>
</feature>
<dbReference type="Pfam" id="PF01370">
    <property type="entry name" value="Epimerase"/>
    <property type="match status" value="1"/>
</dbReference>
<evidence type="ECO:0000256" key="3">
    <source>
        <dbReference type="ARBA" id="ARBA00023002"/>
    </source>
</evidence>
<feature type="binding site" evidence="5">
    <location>
        <position position="206"/>
    </location>
    <ligand>
        <name>substrate</name>
    </ligand>
</feature>
<feature type="binding site" evidence="5">
    <location>
        <position position="228"/>
    </location>
    <ligand>
        <name>substrate</name>
    </ligand>
</feature>
<gene>
    <name evidence="5" type="primary">fcl</name>
    <name evidence="7" type="ORF">AFM11_09220</name>
</gene>
<comment type="caution">
    <text evidence="7">The sequence shown here is derived from an EMBL/GenBank/DDBJ whole genome shotgun (WGS) entry which is preliminary data.</text>
</comment>
<dbReference type="STRING" id="59750.AWC31_13150"/>
<feature type="active site" description="Proton donor/acceptor" evidence="5">
    <location>
        <position position="155"/>
    </location>
</feature>
<keyword evidence="5" id="KW-0511">Multifunctional enzyme</keyword>
<keyword evidence="4 5" id="KW-0413">Isomerase</keyword>
<dbReference type="CDD" id="cd05239">
    <property type="entry name" value="GDP_FS_SDR_e"/>
    <property type="match status" value="1"/>
</dbReference>
<evidence type="ECO:0000259" key="6">
    <source>
        <dbReference type="Pfam" id="PF01370"/>
    </source>
</evidence>
<evidence type="ECO:0000256" key="4">
    <source>
        <dbReference type="ARBA" id="ARBA00023235"/>
    </source>
</evidence>
<dbReference type="PANTHER" id="PTHR43238:SF1">
    <property type="entry name" value="GDP-L-FUCOSE SYNTHASE"/>
    <property type="match status" value="1"/>
</dbReference>
<name>A0A132PR48_9MYCO</name>
<dbReference type="InterPro" id="IPR001509">
    <property type="entry name" value="Epimerase_deHydtase"/>
</dbReference>
<dbReference type="Gene3D" id="3.40.50.720">
    <property type="entry name" value="NAD(P)-binding Rossmann-like Domain"/>
    <property type="match status" value="1"/>
</dbReference>
<dbReference type="HAMAP" id="MF_00956">
    <property type="entry name" value="GDP_fucose_synth"/>
    <property type="match status" value="1"/>
</dbReference>
<protein>
    <recommendedName>
        <fullName evidence="5">GDP-L-fucose synthase</fullName>
        <ecNumber evidence="5">1.1.1.271</ecNumber>
    </recommendedName>
    <alternativeName>
        <fullName evidence="5">GDP-4-keto-6-deoxy-D-mannose-3,5-epimerase-4-reductase</fullName>
    </alternativeName>
</protein>
<feature type="binding site" evidence="5">
    <location>
        <position position="288"/>
    </location>
    <ligand>
        <name>substrate</name>
    </ligand>
</feature>
<proteinExistence type="inferred from homology"/>
<evidence type="ECO:0000256" key="1">
    <source>
        <dbReference type="ARBA" id="ARBA00005959"/>
    </source>
</evidence>
<dbReference type="GO" id="GO:0050577">
    <property type="term" value="F:GDP-L-fucose synthase activity"/>
    <property type="evidence" value="ECO:0007669"/>
    <property type="project" value="UniProtKB-UniRule"/>
</dbReference>
<evidence type="ECO:0000256" key="5">
    <source>
        <dbReference type="HAMAP-Rule" id="MF_00956"/>
    </source>
</evidence>
<dbReference type="AlphaFoldDB" id="A0A132PR48"/>
<dbReference type="GO" id="GO:0042351">
    <property type="term" value="P:'de novo' GDP-L-fucose biosynthetic process"/>
    <property type="evidence" value="ECO:0007669"/>
    <property type="project" value="UniProtKB-UniRule"/>
</dbReference>
<dbReference type="UniPathway" id="UPA00128">
    <property type="reaction ID" value="UER00191"/>
</dbReference>
<dbReference type="SUPFAM" id="SSF51735">
    <property type="entry name" value="NAD(P)-binding Rossmann-fold domains"/>
    <property type="match status" value="1"/>
</dbReference>
<evidence type="ECO:0000313" key="8">
    <source>
        <dbReference type="Proteomes" id="UP000070612"/>
    </source>
</evidence>
<organism evidence="7 8">
    <name type="scientific">Mycolicibacterium wolinskyi</name>
    <dbReference type="NCBI Taxonomy" id="59750"/>
    <lineage>
        <taxon>Bacteria</taxon>
        <taxon>Bacillati</taxon>
        <taxon>Actinomycetota</taxon>
        <taxon>Actinomycetes</taxon>
        <taxon>Mycobacteriales</taxon>
        <taxon>Mycobacteriaceae</taxon>
        <taxon>Mycolicibacterium</taxon>
    </lineage>
</organism>
<accession>A0A132PR48</accession>
<keyword evidence="8" id="KW-1185">Reference proteome</keyword>
<feature type="binding site" evidence="5">
    <location>
        <begin position="182"/>
        <end position="185"/>
    </location>
    <ligand>
        <name>NADP(+)</name>
        <dbReference type="ChEBI" id="CHEBI:58349"/>
    </ligand>
</feature>
<feature type="binding site" evidence="5">
    <location>
        <position position="198"/>
    </location>
    <ligand>
        <name>NADP(+)</name>
        <dbReference type="ChEBI" id="CHEBI:58349"/>
    </ligand>
</feature>
<dbReference type="EC" id="1.1.1.271" evidence="5"/>
<evidence type="ECO:0000256" key="2">
    <source>
        <dbReference type="ARBA" id="ARBA00022857"/>
    </source>
</evidence>
<dbReference type="InterPro" id="IPR028614">
    <property type="entry name" value="GDP_fucose/colitose_synth"/>
</dbReference>
<dbReference type="GO" id="GO:0016853">
    <property type="term" value="F:isomerase activity"/>
    <property type="evidence" value="ECO:0007669"/>
    <property type="project" value="UniProtKB-KW"/>
</dbReference>
<reference evidence="7 8" key="1">
    <citation type="submission" date="2015-07" db="EMBL/GenBank/DDBJ databases">
        <title>A draft genome sequence of Mycobacterium wolinskyi.</title>
        <authorList>
            <person name="de Man T.J."/>
            <person name="Perry K.A."/>
            <person name="Coulliette A.D."/>
            <person name="Jensen B."/>
            <person name="Toney N.C."/>
            <person name="Limbago B.M."/>
            <person name="Noble-Wang J."/>
        </authorList>
    </citation>
    <scope>NUCLEOTIDE SEQUENCE [LARGE SCALE GENOMIC DNA]</scope>
    <source>
        <strain evidence="7 8">CDC_01</strain>
    </source>
</reference>
<keyword evidence="3 5" id="KW-0560">Oxidoreductase</keyword>
<feature type="binding site" evidence="5">
    <location>
        <position position="221"/>
    </location>
    <ligand>
        <name>substrate</name>
    </ligand>
</feature>
<feature type="binding site" evidence="5">
    <location>
        <begin position="124"/>
        <end position="127"/>
    </location>
    <ligand>
        <name>NADP(+)</name>
        <dbReference type="ChEBI" id="CHEBI:58349"/>
    </ligand>
</feature>
<feature type="site" description="Important for catalytic activity" evidence="5">
    <location>
        <position position="126"/>
    </location>
</feature>
<evidence type="ECO:0000313" key="7">
    <source>
        <dbReference type="EMBL" id="KWX24818.1"/>
    </source>
</evidence>
<dbReference type="InterPro" id="IPR036291">
    <property type="entry name" value="NAD(P)-bd_dom_sf"/>
</dbReference>
<feature type="binding site" evidence="5">
    <location>
        <begin position="29"/>
        <end position="35"/>
    </location>
    <ligand>
        <name>NADP(+)</name>
        <dbReference type="ChEBI" id="CHEBI:58349"/>
    </ligand>
</feature>
<dbReference type="PANTHER" id="PTHR43238">
    <property type="entry name" value="GDP-L-FUCOSE SYNTHASE"/>
    <property type="match status" value="1"/>
</dbReference>
<comment type="function">
    <text evidence="5">Catalyzes the two-step NADP-dependent conversion of GDP-4-dehydro-6-deoxy-D-mannose to GDP-fucose, involving an epimerase and a reductase reaction.</text>
</comment>